<sequence length="158" mass="16855">MTVPVIPATRMRCVRWLIVALTLTGLLGQLALQGLALPGDTPRATILRLTGVDIAPVSDGAVSDKVARESAAMSSSMAHHHHMMMAGEAGHHKAHHQHDAGCALCPLLIIFGVILTAAPFLPVLSSAFLSMRRVFAQPRAPPVFVRFLPPQRGPPVLI</sequence>
<reference evidence="2 3" key="1">
    <citation type="submission" date="2019-07" db="EMBL/GenBank/DDBJ databases">
        <title>Whole genome shotgun sequence of Acetobacter oeni NBRC 105207.</title>
        <authorList>
            <person name="Hosoyama A."/>
            <person name="Uohara A."/>
            <person name="Ohji S."/>
            <person name="Ichikawa N."/>
        </authorList>
    </citation>
    <scope>NUCLEOTIDE SEQUENCE [LARGE SCALE GENOMIC DNA]</scope>
    <source>
        <strain evidence="2 3">NBRC 105207</strain>
    </source>
</reference>
<keyword evidence="1" id="KW-0472">Membrane</keyword>
<name>A0A511XKF9_9PROT</name>
<dbReference type="Proteomes" id="UP000321746">
    <property type="component" value="Unassembled WGS sequence"/>
</dbReference>
<evidence type="ECO:0000313" key="3">
    <source>
        <dbReference type="Proteomes" id="UP000321746"/>
    </source>
</evidence>
<dbReference type="EMBL" id="BJYG01000020">
    <property type="protein sequence ID" value="GEN63434.1"/>
    <property type="molecule type" value="Genomic_DNA"/>
</dbReference>
<dbReference type="RefSeq" id="WP_146887991.1">
    <property type="nucleotide sequence ID" value="NZ_BJYG01000020.1"/>
</dbReference>
<protein>
    <recommendedName>
        <fullName evidence="4">DUF2946 domain-containing protein</fullName>
    </recommendedName>
</protein>
<feature type="transmembrane region" description="Helical" evidence="1">
    <location>
        <begin position="107"/>
        <end position="129"/>
    </location>
</feature>
<proteinExistence type="predicted"/>
<keyword evidence="1" id="KW-0812">Transmembrane</keyword>
<keyword evidence="3" id="KW-1185">Reference proteome</keyword>
<comment type="caution">
    <text evidence="2">The sequence shown here is derived from an EMBL/GenBank/DDBJ whole genome shotgun (WGS) entry which is preliminary data.</text>
</comment>
<gene>
    <name evidence="2" type="ORF">AOE01nite_16580</name>
</gene>
<dbReference type="AlphaFoldDB" id="A0A511XKF9"/>
<organism evidence="2 3">
    <name type="scientific">Acetobacter oeni</name>
    <dbReference type="NCBI Taxonomy" id="304077"/>
    <lineage>
        <taxon>Bacteria</taxon>
        <taxon>Pseudomonadati</taxon>
        <taxon>Pseudomonadota</taxon>
        <taxon>Alphaproteobacteria</taxon>
        <taxon>Acetobacterales</taxon>
        <taxon>Acetobacteraceae</taxon>
        <taxon>Acetobacter</taxon>
    </lineage>
</organism>
<dbReference type="OrthoDB" id="7277308at2"/>
<keyword evidence="1" id="KW-1133">Transmembrane helix</keyword>
<evidence type="ECO:0000256" key="1">
    <source>
        <dbReference type="SAM" id="Phobius"/>
    </source>
</evidence>
<accession>A0A511XKF9</accession>
<evidence type="ECO:0000313" key="2">
    <source>
        <dbReference type="EMBL" id="GEN63434.1"/>
    </source>
</evidence>
<dbReference type="Pfam" id="PF11162">
    <property type="entry name" value="DUF2946"/>
    <property type="match status" value="1"/>
</dbReference>
<dbReference type="InterPro" id="IPR021333">
    <property type="entry name" value="DUF2946"/>
</dbReference>
<evidence type="ECO:0008006" key="4">
    <source>
        <dbReference type="Google" id="ProtNLM"/>
    </source>
</evidence>